<feature type="signal peptide" evidence="2">
    <location>
        <begin position="1"/>
        <end position="23"/>
    </location>
</feature>
<accession>A0A918VIL5</accession>
<dbReference type="InterPro" id="IPR029058">
    <property type="entry name" value="AB_hydrolase_fold"/>
</dbReference>
<sequence>MKTCVLPGLLSILMVLSSPCTIARSAVTVLPGTPPETREVRLESLSEKSATLRFIAADGASVTGKLLLPESPHTKLAVLLHPMGSDLTFWTRTDHSMRASRLSNYLRQNGYAVIMLDARLHGRRAVSHITARDLLKSAHSADPTLYHDTIQGTVRDYASVLAWARTQYQPKEVLIMGYSMGAQMSLILAAQHPSIDHVVVMVPPYVAADTSPVAPRMFTAQILQANVLWLAAKQDEHSTTTQTQATFDLIPSKHKRLVWLDSAHRLPSTYTDLVLAHLEKLSQRPATENKP</sequence>
<dbReference type="Gene3D" id="3.40.50.1820">
    <property type="entry name" value="alpha/beta hydrolase"/>
    <property type="match status" value="1"/>
</dbReference>
<dbReference type="PANTHER" id="PTHR22946:SF9">
    <property type="entry name" value="POLYKETIDE TRANSFERASE AF380"/>
    <property type="match status" value="1"/>
</dbReference>
<keyword evidence="5" id="KW-1185">Reference proteome</keyword>
<feature type="domain" description="Serine aminopeptidase S33" evidence="3">
    <location>
        <begin position="93"/>
        <end position="213"/>
    </location>
</feature>
<dbReference type="InterPro" id="IPR050261">
    <property type="entry name" value="FrsA_esterase"/>
</dbReference>
<dbReference type="PANTHER" id="PTHR22946">
    <property type="entry name" value="DIENELACTONE HYDROLASE DOMAIN-CONTAINING PROTEIN-RELATED"/>
    <property type="match status" value="1"/>
</dbReference>
<reference evidence="4" key="2">
    <citation type="submission" date="2020-09" db="EMBL/GenBank/DDBJ databases">
        <authorList>
            <person name="Sun Q."/>
            <person name="Kim S."/>
        </authorList>
    </citation>
    <scope>NUCLEOTIDE SEQUENCE</scope>
    <source>
        <strain evidence="4">KCTC 12711</strain>
    </source>
</reference>
<dbReference type="AlphaFoldDB" id="A0A918VIL5"/>
<proteinExistence type="predicted"/>
<feature type="chain" id="PRO_5037089669" description="Serine aminopeptidase S33 domain-containing protein" evidence="2">
    <location>
        <begin position="24"/>
        <end position="291"/>
    </location>
</feature>
<dbReference type="Pfam" id="PF12146">
    <property type="entry name" value="Hydrolase_4"/>
    <property type="match status" value="1"/>
</dbReference>
<evidence type="ECO:0000313" key="4">
    <source>
        <dbReference type="EMBL" id="GHA00373.1"/>
    </source>
</evidence>
<keyword evidence="2" id="KW-0732">Signal</keyword>
<gene>
    <name evidence="4" type="ORF">GCM10008090_06400</name>
</gene>
<evidence type="ECO:0000256" key="2">
    <source>
        <dbReference type="SAM" id="SignalP"/>
    </source>
</evidence>
<keyword evidence="1" id="KW-0378">Hydrolase</keyword>
<dbReference type="InterPro" id="IPR022742">
    <property type="entry name" value="Hydrolase_4"/>
</dbReference>
<dbReference type="Proteomes" id="UP000614811">
    <property type="component" value="Unassembled WGS sequence"/>
</dbReference>
<reference evidence="4" key="1">
    <citation type="journal article" date="2014" name="Int. J. Syst. Evol. Microbiol.">
        <title>Complete genome sequence of Corynebacterium casei LMG S-19264T (=DSM 44701T), isolated from a smear-ripened cheese.</title>
        <authorList>
            <consortium name="US DOE Joint Genome Institute (JGI-PGF)"/>
            <person name="Walter F."/>
            <person name="Albersmeier A."/>
            <person name="Kalinowski J."/>
            <person name="Ruckert C."/>
        </authorList>
    </citation>
    <scope>NUCLEOTIDE SEQUENCE</scope>
    <source>
        <strain evidence="4">KCTC 12711</strain>
    </source>
</reference>
<evidence type="ECO:0000259" key="3">
    <source>
        <dbReference type="Pfam" id="PF12146"/>
    </source>
</evidence>
<comment type="caution">
    <text evidence="4">The sequence shown here is derived from an EMBL/GenBank/DDBJ whole genome shotgun (WGS) entry which is preliminary data.</text>
</comment>
<protein>
    <recommendedName>
        <fullName evidence="3">Serine aminopeptidase S33 domain-containing protein</fullName>
    </recommendedName>
</protein>
<dbReference type="RefSeq" id="WP_189398549.1">
    <property type="nucleotide sequence ID" value="NZ_BMXA01000001.1"/>
</dbReference>
<organism evidence="4 5">
    <name type="scientific">Arenicella chitinivorans</name>
    <dbReference type="NCBI Taxonomy" id="1329800"/>
    <lineage>
        <taxon>Bacteria</taxon>
        <taxon>Pseudomonadati</taxon>
        <taxon>Pseudomonadota</taxon>
        <taxon>Gammaproteobacteria</taxon>
        <taxon>Arenicellales</taxon>
        <taxon>Arenicellaceae</taxon>
        <taxon>Arenicella</taxon>
    </lineage>
</organism>
<dbReference type="GO" id="GO:0052689">
    <property type="term" value="F:carboxylic ester hydrolase activity"/>
    <property type="evidence" value="ECO:0007669"/>
    <property type="project" value="UniProtKB-ARBA"/>
</dbReference>
<name>A0A918VIL5_9GAMM</name>
<evidence type="ECO:0000256" key="1">
    <source>
        <dbReference type="ARBA" id="ARBA00022801"/>
    </source>
</evidence>
<dbReference type="EMBL" id="BMXA01000001">
    <property type="protein sequence ID" value="GHA00373.1"/>
    <property type="molecule type" value="Genomic_DNA"/>
</dbReference>
<evidence type="ECO:0000313" key="5">
    <source>
        <dbReference type="Proteomes" id="UP000614811"/>
    </source>
</evidence>
<dbReference type="SUPFAM" id="SSF53474">
    <property type="entry name" value="alpha/beta-Hydrolases"/>
    <property type="match status" value="1"/>
</dbReference>